<evidence type="ECO:0000313" key="3">
    <source>
        <dbReference type="Proteomes" id="UP001152888"/>
    </source>
</evidence>
<comment type="caution">
    <text evidence="2">The sequence shown here is derived from an EMBL/GenBank/DDBJ whole genome shotgun (WGS) entry which is preliminary data.</text>
</comment>
<dbReference type="Proteomes" id="UP001152888">
    <property type="component" value="Unassembled WGS sequence"/>
</dbReference>
<dbReference type="InterPro" id="IPR006578">
    <property type="entry name" value="MADF-dom"/>
</dbReference>
<dbReference type="EMBL" id="CAKOFQ010007398">
    <property type="protein sequence ID" value="CAH2000282.1"/>
    <property type="molecule type" value="Genomic_DNA"/>
</dbReference>
<reference evidence="2" key="1">
    <citation type="submission" date="2022-03" db="EMBL/GenBank/DDBJ databases">
        <authorList>
            <person name="Sayadi A."/>
        </authorList>
    </citation>
    <scope>NUCLEOTIDE SEQUENCE</scope>
</reference>
<proteinExistence type="predicted"/>
<evidence type="ECO:0000259" key="1">
    <source>
        <dbReference type="Pfam" id="PF10545"/>
    </source>
</evidence>
<sequence>MEAHKTDIEKLIMRSREPTATLGYEEEGIERMGYEKKMLGGTSNELHKKWKNIRDNFSRDIHQRKGKSGAGAYRKAPYVCTQRLQFLTDVILPRQTTSSLDNEYSFELDTNNLETPTLIYKEKYNSKIGKKGHTRSKKNITFT</sequence>
<organism evidence="2 3">
    <name type="scientific">Acanthoscelides obtectus</name>
    <name type="common">Bean weevil</name>
    <name type="synonym">Bruchus obtectus</name>
    <dbReference type="NCBI Taxonomy" id="200917"/>
    <lineage>
        <taxon>Eukaryota</taxon>
        <taxon>Metazoa</taxon>
        <taxon>Ecdysozoa</taxon>
        <taxon>Arthropoda</taxon>
        <taxon>Hexapoda</taxon>
        <taxon>Insecta</taxon>
        <taxon>Pterygota</taxon>
        <taxon>Neoptera</taxon>
        <taxon>Endopterygota</taxon>
        <taxon>Coleoptera</taxon>
        <taxon>Polyphaga</taxon>
        <taxon>Cucujiformia</taxon>
        <taxon>Chrysomeloidea</taxon>
        <taxon>Chrysomelidae</taxon>
        <taxon>Bruchinae</taxon>
        <taxon>Bruchini</taxon>
        <taxon>Acanthoscelides</taxon>
    </lineage>
</organism>
<dbReference type="OrthoDB" id="6776244at2759"/>
<protein>
    <recommendedName>
        <fullName evidence="1">MADF domain-containing protein</fullName>
    </recommendedName>
</protein>
<name>A0A9P0LK94_ACAOB</name>
<keyword evidence="3" id="KW-1185">Reference proteome</keyword>
<accession>A0A9P0LK94</accession>
<feature type="domain" description="MADF" evidence="1">
    <location>
        <begin position="41"/>
        <end position="87"/>
    </location>
</feature>
<dbReference type="AlphaFoldDB" id="A0A9P0LK94"/>
<evidence type="ECO:0000313" key="2">
    <source>
        <dbReference type="EMBL" id="CAH2000282.1"/>
    </source>
</evidence>
<dbReference type="Pfam" id="PF10545">
    <property type="entry name" value="MADF_DNA_bdg"/>
    <property type="match status" value="1"/>
</dbReference>
<gene>
    <name evidence="2" type="ORF">ACAOBT_LOCUS25456</name>
</gene>